<accession>A0AAQ1JYT0</accession>
<keyword evidence="6 7" id="KW-0472">Membrane</keyword>
<dbReference type="Gene3D" id="1.10.3720.10">
    <property type="entry name" value="MetI-like"/>
    <property type="match status" value="1"/>
</dbReference>
<dbReference type="GO" id="GO:0055085">
    <property type="term" value="P:transmembrane transport"/>
    <property type="evidence" value="ECO:0007669"/>
    <property type="project" value="InterPro"/>
</dbReference>
<dbReference type="GO" id="GO:0005886">
    <property type="term" value="C:plasma membrane"/>
    <property type="evidence" value="ECO:0007669"/>
    <property type="project" value="UniProtKB-SubCell"/>
</dbReference>
<dbReference type="Proteomes" id="UP000183529">
    <property type="component" value="Unassembled WGS sequence"/>
</dbReference>
<evidence type="ECO:0000313" key="9">
    <source>
        <dbReference type="EMBL" id="SEK15185.1"/>
    </source>
</evidence>
<evidence type="ECO:0000256" key="3">
    <source>
        <dbReference type="ARBA" id="ARBA00022475"/>
    </source>
</evidence>
<evidence type="ECO:0000256" key="6">
    <source>
        <dbReference type="ARBA" id="ARBA00023136"/>
    </source>
</evidence>
<dbReference type="PANTHER" id="PTHR43386">
    <property type="entry name" value="OLIGOPEPTIDE TRANSPORT SYSTEM PERMEASE PROTEIN APPC"/>
    <property type="match status" value="1"/>
</dbReference>
<gene>
    <name evidence="9" type="ORF">SAMN05216550_13446</name>
</gene>
<evidence type="ECO:0000259" key="8">
    <source>
        <dbReference type="PROSITE" id="PS50928"/>
    </source>
</evidence>
<dbReference type="AlphaFoldDB" id="A0AAQ1JYT0"/>
<dbReference type="InterPro" id="IPR050366">
    <property type="entry name" value="BP-dependent_transpt_permease"/>
</dbReference>
<keyword evidence="3" id="KW-1003">Cell membrane</keyword>
<comment type="caution">
    <text evidence="9">The sequence shown here is derived from an EMBL/GenBank/DDBJ whole genome shotgun (WGS) entry which is preliminary data.</text>
</comment>
<dbReference type="GeneID" id="61306640"/>
<evidence type="ECO:0000256" key="7">
    <source>
        <dbReference type="RuleBase" id="RU363032"/>
    </source>
</evidence>
<protein>
    <submittedName>
        <fullName evidence="9">Peptide/nickel transport system permease protein</fullName>
    </submittedName>
</protein>
<dbReference type="InterPro" id="IPR000515">
    <property type="entry name" value="MetI-like"/>
</dbReference>
<dbReference type="CDD" id="cd06261">
    <property type="entry name" value="TM_PBP2"/>
    <property type="match status" value="1"/>
</dbReference>
<sequence>MTQSTSEGKLAPPPADAAADLSAHPRFIHLRRTLSGLGVPGWIGLAIVLVWIAAAIAGPLAGDGASASTDNVQIFAGASAHHLLGTDYLGRDMLDRVMMGARYTVGLALIATLLASGVGTALALLAIVGGPKLDAVMSRTLDTLTAIPSKMFALIMVAAFGSSTVMLTATAAIIYLPGAYRIARSLAVNIHAMDYVAVARTRGEGTAYIMLQEILPNILSPMLADLGLRFVYVVLLLASLSFLGLGIQPPDADWGSLVRENLDGLAEGALAVIAPALAIASLTIAVNLVIDNLPGGARKASRDARRQAKLNEQFNASRRAQIAATTDGEAR</sequence>
<reference evidence="9 10" key="1">
    <citation type="submission" date="2016-10" db="EMBL/GenBank/DDBJ databases">
        <authorList>
            <person name="Varghese N."/>
            <person name="Submissions S."/>
        </authorList>
    </citation>
    <scope>NUCLEOTIDE SEQUENCE [LARGE SCALE GENOMIC DNA]</scope>
    <source>
        <strain evidence="9 10">LMG 22274</strain>
    </source>
</reference>
<feature type="transmembrane region" description="Helical" evidence="7">
    <location>
        <begin position="268"/>
        <end position="290"/>
    </location>
</feature>
<proteinExistence type="inferred from homology"/>
<evidence type="ECO:0000256" key="2">
    <source>
        <dbReference type="ARBA" id="ARBA00022448"/>
    </source>
</evidence>
<dbReference type="EMBL" id="FNZM01000034">
    <property type="protein sequence ID" value="SEK15185.1"/>
    <property type="molecule type" value="Genomic_DNA"/>
</dbReference>
<keyword evidence="2 7" id="KW-0813">Transport</keyword>
<feature type="transmembrane region" description="Helical" evidence="7">
    <location>
        <begin position="39"/>
        <end position="61"/>
    </location>
</feature>
<dbReference type="RefSeq" id="WP_080180153.1">
    <property type="nucleotide sequence ID" value="NZ_CADFGN010000008.1"/>
</dbReference>
<keyword evidence="4 7" id="KW-0812">Transmembrane</keyword>
<dbReference type="Pfam" id="PF00528">
    <property type="entry name" value="BPD_transp_1"/>
    <property type="match status" value="1"/>
</dbReference>
<dbReference type="PANTHER" id="PTHR43386:SF25">
    <property type="entry name" value="PEPTIDE ABC TRANSPORTER PERMEASE PROTEIN"/>
    <property type="match status" value="1"/>
</dbReference>
<organism evidence="9 10">
    <name type="scientific">Paraburkholderia tropica</name>
    <dbReference type="NCBI Taxonomy" id="92647"/>
    <lineage>
        <taxon>Bacteria</taxon>
        <taxon>Pseudomonadati</taxon>
        <taxon>Pseudomonadota</taxon>
        <taxon>Betaproteobacteria</taxon>
        <taxon>Burkholderiales</taxon>
        <taxon>Burkholderiaceae</taxon>
        <taxon>Paraburkholderia</taxon>
    </lineage>
</organism>
<comment type="subcellular location">
    <subcellularLocation>
        <location evidence="1 7">Cell membrane</location>
        <topology evidence="1 7">Multi-pass membrane protein</topology>
    </subcellularLocation>
</comment>
<comment type="similarity">
    <text evidence="7">Belongs to the binding-protein-dependent transport system permease family.</text>
</comment>
<keyword evidence="5 7" id="KW-1133">Transmembrane helix</keyword>
<feature type="domain" description="ABC transmembrane type-1" evidence="8">
    <location>
        <begin position="101"/>
        <end position="290"/>
    </location>
</feature>
<evidence type="ECO:0000256" key="4">
    <source>
        <dbReference type="ARBA" id="ARBA00022692"/>
    </source>
</evidence>
<dbReference type="SUPFAM" id="SSF161098">
    <property type="entry name" value="MetI-like"/>
    <property type="match status" value="1"/>
</dbReference>
<name>A0AAQ1JYT0_9BURK</name>
<feature type="transmembrane region" description="Helical" evidence="7">
    <location>
        <begin position="103"/>
        <end position="131"/>
    </location>
</feature>
<feature type="transmembrane region" description="Helical" evidence="7">
    <location>
        <begin position="151"/>
        <end position="176"/>
    </location>
</feature>
<feature type="transmembrane region" description="Helical" evidence="7">
    <location>
        <begin position="230"/>
        <end position="248"/>
    </location>
</feature>
<dbReference type="PROSITE" id="PS50928">
    <property type="entry name" value="ABC_TM1"/>
    <property type="match status" value="1"/>
</dbReference>
<evidence type="ECO:0000313" key="10">
    <source>
        <dbReference type="Proteomes" id="UP000183529"/>
    </source>
</evidence>
<evidence type="ECO:0000256" key="1">
    <source>
        <dbReference type="ARBA" id="ARBA00004651"/>
    </source>
</evidence>
<dbReference type="InterPro" id="IPR035906">
    <property type="entry name" value="MetI-like_sf"/>
</dbReference>
<evidence type="ECO:0000256" key="5">
    <source>
        <dbReference type="ARBA" id="ARBA00022989"/>
    </source>
</evidence>